<dbReference type="EMBL" id="BMLZ01000012">
    <property type="protein sequence ID" value="GGP29581.1"/>
    <property type="molecule type" value="Genomic_DNA"/>
</dbReference>
<reference evidence="8" key="4">
    <citation type="submission" date="2023-08" db="EMBL/GenBank/DDBJ databases">
        <authorList>
            <person name="Sun Q."/>
            <person name="Zhou Y."/>
        </authorList>
    </citation>
    <scope>NUCLEOTIDE SEQUENCE</scope>
    <source>
        <strain evidence="9">CGMCC 1.8884</strain>
        <strain evidence="8">CGMCC 1.8885</strain>
    </source>
</reference>
<keyword evidence="2" id="KW-1003">Cell membrane</keyword>
<proteinExistence type="predicted"/>
<feature type="transmembrane region" description="Helical" evidence="7">
    <location>
        <begin position="144"/>
        <end position="166"/>
    </location>
</feature>
<dbReference type="Proteomes" id="UP000630135">
    <property type="component" value="Unassembled WGS sequence"/>
</dbReference>
<dbReference type="Pfam" id="PF09678">
    <property type="entry name" value="Caa3_CtaG"/>
    <property type="match status" value="1"/>
</dbReference>
<evidence type="ECO:0000256" key="6">
    <source>
        <dbReference type="SAM" id="MobiDB-lite"/>
    </source>
</evidence>
<evidence type="ECO:0000313" key="10">
    <source>
        <dbReference type="Proteomes" id="UP000630135"/>
    </source>
</evidence>
<evidence type="ECO:0000256" key="4">
    <source>
        <dbReference type="ARBA" id="ARBA00022989"/>
    </source>
</evidence>
<feature type="region of interest" description="Disordered" evidence="6">
    <location>
        <begin position="1"/>
        <end position="27"/>
    </location>
</feature>
<dbReference type="Proteomes" id="UP000652720">
    <property type="component" value="Unassembled WGS sequence"/>
</dbReference>
<evidence type="ECO:0000313" key="11">
    <source>
        <dbReference type="Proteomes" id="UP000652720"/>
    </source>
</evidence>
<feature type="transmembrane region" description="Helical" evidence="7">
    <location>
        <begin position="45"/>
        <end position="63"/>
    </location>
</feature>
<sequence length="298" mass="31687">MTTSLPAPPVSAPPVSAPPVSAPPVSGGTDLNPSAAQLLAFTPDWPMLALLVLSAGAYFWAFARARRTEGGRARWPGWKVALFSLGLGLWYVATQTGTRAYTGQSMALYMGRLMVLAEVVPPLLVLGLPRGITLSRQSPLGRVLGLLLDPWVALAVWTAVIIFWNIPAGFNASVVSNTAAPLLPTLYLLSSLLVWGVVLRPLPTVQAAGVGNRGGFGLLAALPMMAVAAVWLYSREVLYTPYVNALCLWNLTPLQNQQISGWIMMIAGLPAMALAFVQLMMWLLALADGEGNQTSKPG</sequence>
<feature type="transmembrane region" description="Helical" evidence="7">
    <location>
        <begin position="259"/>
        <end position="286"/>
    </location>
</feature>
<organism evidence="8 11">
    <name type="scientific">Deinococcus wulumuqiensis</name>
    <dbReference type="NCBI Taxonomy" id="980427"/>
    <lineage>
        <taxon>Bacteria</taxon>
        <taxon>Thermotogati</taxon>
        <taxon>Deinococcota</taxon>
        <taxon>Deinococci</taxon>
        <taxon>Deinococcales</taxon>
        <taxon>Deinococcaceae</taxon>
        <taxon>Deinococcus</taxon>
    </lineage>
</organism>
<feature type="transmembrane region" description="Helical" evidence="7">
    <location>
        <begin position="186"/>
        <end position="203"/>
    </location>
</feature>
<gene>
    <name evidence="9" type="ORF">GCM10008021_12320</name>
    <name evidence="8" type="ORF">GCM10010914_00600</name>
</gene>
<protein>
    <submittedName>
        <fullName evidence="8">Membrane protein</fullName>
    </submittedName>
</protein>
<dbReference type="GO" id="GO:0005886">
    <property type="term" value="C:plasma membrane"/>
    <property type="evidence" value="ECO:0007669"/>
    <property type="project" value="UniProtKB-SubCell"/>
</dbReference>
<keyword evidence="10" id="KW-1185">Reference proteome</keyword>
<evidence type="ECO:0000256" key="3">
    <source>
        <dbReference type="ARBA" id="ARBA00022692"/>
    </source>
</evidence>
<reference evidence="8" key="2">
    <citation type="journal article" date="2014" name="Int. J. Syst. Evol. Microbiol.">
        <title>Complete genome sequence of Corynebacterium casei LMG S-19264T (=DSM 44701T), isolated from a smear-ripened cheese.</title>
        <authorList>
            <consortium name="US DOE Joint Genome Institute (JGI-PGF)"/>
            <person name="Walter F."/>
            <person name="Albersmeier A."/>
            <person name="Kalinowski J."/>
            <person name="Ruckert C."/>
        </authorList>
    </citation>
    <scope>NUCLEOTIDE SEQUENCE</scope>
    <source>
        <strain evidence="8">CGMCC 1.8885</strain>
    </source>
</reference>
<reference evidence="10" key="3">
    <citation type="journal article" date="2019" name="Int. J. Syst. Evol. Microbiol.">
        <title>The Global Catalogue of Microorganisms (GCM) 10K type strain sequencing project: providing services to taxonomists for standard genome sequencing and annotation.</title>
        <authorList>
            <consortium name="The Broad Institute Genomics Platform"/>
            <consortium name="The Broad Institute Genome Sequencing Center for Infectious Disease"/>
            <person name="Wu L."/>
            <person name="Ma J."/>
        </authorList>
    </citation>
    <scope>NUCLEOTIDE SEQUENCE [LARGE SCALE GENOMIC DNA]</scope>
    <source>
        <strain evidence="10">CGMCC 1.8884</strain>
    </source>
</reference>
<evidence type="ECO:0000256" key="7">
    <source>
        <dbReference type="SAM" id="Phobius"/>
    </source>
</evidence>
<feature type="transmembrane region" description="Helical" evidence="7">
    <location>
        <begin position="75"/>
        <end position="93"/>
    </location>
</feature>
<accession>A0AAV4K0M6</accession>
<reference evidence="9" key="1">
    <citation type="journal article" date="2014" name="Int. J. Syst. Evol. Microbiol.">
        <title>Complete genome of a new Firmicutes species belonging to the dominant human colonic microbiota ('Ruminococcus bicirculans') reveals two chromosomes and a selective capacity to utilize plant glucans.</title>
        <authorList>
            <consortium name="NISC Comparative Sequencing Program"/>
            <person name="Wegmann U."/>
            <person name="Louis P."/>
            <person name="Goesmann A."/>
            <person name="Henrissat B."/>
            <person name="Duncan S.H."/>
            <person name="Flint H.J."/>
        </authorList>
    </citation>
    <scope>NUCLEOTIDE SEQUENCE</scope>
    <source>
        <strain evidence="9">CGMCC 1.8884</strain>
    </source>
</reference>
<keyword evidence="5 7" id="KW-0472">Membrane</keyword>
<feature type="transmembrane region" description="Helical" evidence="7">
    <location>
        <begin position="215"/>
        <end position="234"/>
    </location>
</feature>
<evidence type="ECO:0000256" key="2">
    <source>
        <dbReference type="ARBA" id="ARBA00022475"/>
    </source>
</evidence>
<keyword evidence="4 7" id="KW-1133">Transmembrane helix</keyword>
<evidence type="ECO:0000313" key="9">
    <source>
        <dbReference type="EMBL" id="GGP29581.1"/>
    </source>
</evidence>
<feature type="compositionally biased region" description="Pro residues" evidence="6">
    <location>
        <begin position="1"/>
        <end position="22"/>
    </location>
</feature>
<comment type="subcellular location">
    <subcellularLocation>
        <location evidence="1">Cell membrane</location>
        <topology evidence="1">Multi-pass membrane protein</topology>
    </subcellularLocation>
</comment>
<evidence type="ECO:0000256" key="1">
    <source>
        <dbReference type="ARBA" id="ARBA00004651"/>
    </source>
</evidence>
<keyword evidence="3 7" id="KW-0812">Transmembrane</keyword>
<feature type="transmembrane region" description="Helical" evidence="7">
    <location>
        <begin position="113"/>
        <end position="132"/>
    </location>
</feature>
<evidence type="ECO:0000313" key="8">
    <source>
        <dbReference type="EMBL" id="GGI70350.1"/>
    </source>
</evidence>
<dbReference type="EMBL" id="BMMA01000001">
    <property type="protein sequence ID" value="GGI70350.1"/>
    <property type="molecule type" value="Genomic_DNA"/>
</dbReference>
<dbReference type="InterPro" id="IPR019108">
    <property type="entry name" value="Caa3_assmbl_CtaG-rel"/>
</dbReference>
<evidence type="ECO:0000256" key="5">
    <source>
        <dbReference type="ARBA" id="ARBA00023136"/>
    </source>
</evidence>
<dbReference type="AlphaFoldDB" id="A0AAV4K0M6"/>
<comment type="caution">
    <text evidence="8">The sequence shown here is derived from an EMBL/GenBank/DDBJ whole genome shotgun (WGS) entry which is preliminary data.</text>
</comment>
<name>A0AAV4K0M6_9DEIO</name>